<evidence type="ECO:0000313" key="14">
    <source>
        <dbReference type="EMBL" id="CBH24988.1"/>
    </source>
</evidence>
<evidence type="ECO:0000259" key="13">
    <source>
        <dbReference type="Pfam" id="PF00275"/>
    </source>
</evidence>
<comment type="function">
    <text evidence="12">Cell wall formation. Adds enolpyruvyl to UDP-N-acetylglucosamine.</text>
</comment>
<gene>
    <name evidence="12 14" type="primary">murA</name>
    <name evidence="14" type="ordered locus">SRM_02067</name>
</gene>
<evidence type="ECO:0000256" key="10">
    <source>
        <dbReference type="ARBA" id="ARBA00038367"/>
    </source>
</evidence>
<evidence type="ECO:0000256" key="6">
    <source>
        <dbReference type="ARBA" id="ARBA00022960"/>
    </source>
</evidence>
<keyword evidence="8 12" id="KW-0131">Cell cycle</keyword>
<dbReference type="GO" id="GO:0019277">
    <property type="term" value="P:UDP-N-acetylgalactosamine biosynthetic process"/>
    <property type="evidence" value="ECO:0007669"/>
    <property type="project" value="InterPro"/>
</dbReference>
<feature type="binding site" evidence="12">
    <location>
        <position position="130"/>
    </location>
    <ligand>
        <name>UDP-N-acetyl-alpha-D-glucosamine</name>
        <dbReference type="ChEBI" id="CHEBI:57705"/>
    </ligand>
</feature>
<dbReference type="KEGG" id="srm:SRM_02067"/>
<name>D5HAD3_SALRM</name>
<dbReference type="UniPathway" id="UPA00219"/>
<comment type="caution">
    <text evidence="12">Lacks conserved residue(s) required for the propagation of feature annotation.</text>
</comment>
<sequence>MSPLPTNNFTHRRFHPAPFLISHSVQPPSSHQHCCPMDKLVVRGESSLQGPLTVSGSKNTALPLMAATLLAKGPSTITNVPDLRDVRTFSKVIRHGGPAVAFDADAHTLSVDATTIETPVAPYELVKKMRASFYMLGALLGRCGTAKVSLPGGCAWGPRPVDLHIEGMKQFGADIELDEGYVHASTPNGGLAGGTFRLEPVSVGATINLLLAAVTAQGGSKIENAAKEPDVVAFGRALQEMGAQIDGLGTRTIEVQGVDALNAGTFRNTPDRIELGTFILMAATAAEPGRPVDIHEGTHEHLGPVFKEKLAETGVDVSYGTEAVTVTRPETLRPVSVETSPFPGFATDLQAQWTVLLSRTDGTATVTDTIYDDRFKHVPELQRLGMEIEVDGNTATIHGGAPLKGAKVMSTDLRAGVSLVMAGMLAEGRTDVLRVYHLDRGYEDLEDKLRGAGVSIHREAYDEFAEPDQAPAQDG</sequence>
<feature type="active site" description="Proton donor" evidence="12">
    <location>
        <position position="154"/>
    </location>
</feature>
<dbReference type="AlphaFoldDB" id="D5HAD3"/>
<dbReference type="InterPro" id="IPR005750">
    <property type="entry name" value="UDP_GlcNAc_COvinyl_MurA"/>
</dbReference>
<reference evidence="14 15" key="1">
    <citation type="journal article" date="2010" name="ISME J.">
        <title>Fine-scale evolution: genomic, phenotypic and ecological differentiation in two coexisting Salinibacter ruber strains.</title>
        <authorList>
            <person name="Pena A."/>
            <person name="Teeling H."/>
            <person name="Huerta-Cepas J."/>
            <person name="Santos F."/>
            <person name="Yarza P."/>
            <person name="Brito-Echeverria J."/>
            <person name="Lucio M."/>
            <person name="Schmitt-Kopplin P."/>
            <person name="Meseguer I."/>
            <person name="Schenowitz C."/>
            <person name="Dossat C."/>
            <person name="Barbe V."/>
            <person name="Dopazo J."/>
            <person name="Rossello-Mora R."/>
            <person name="Schuler M."/>
            <person name="Glockner F.O."/>
            <person name="Amann R."/>
            <person name="Gabaldon T."/>
            <person name="Anton J."/>
        </authorList>
    </citation>
    <scope>NUCLEOTIDE SEQUENCE [LARGE SCALE GENOMIC DNA]</scope>
    <source>
        <strain evidence="14 15">M8</strain>
    </source>
</reference>
<keyword evidence="9 12" id="KW-0961">Cell wall biogenesis/degradation</keyword>
<evidence type="ECO:0000256" key="1">
    <source>
        <dbReference type="ARBA" id="ARBA00004496"/>
    </source>
</evidence>
<comment type="similarity">
    <text evidence="10 12">Belongs to the EPSP synthase family. MurA subfamily.</text>
</comment>
<protein>
    <recommendedName>
        <fullName evidence="12">UDP-N-acetylglucosamine 1-carboxyvinyltransferase</fullName>
        <ecNumber evidence="12">2.5.1.7</ecNumber>
    </recommendedName>
    <alternativeName>
        <fullName evidence="12">Enoylpyruvate transferase</fullName>
    </alternativeName>
    <alternativeName>
        <fullName evidence="12">UDP-N-acetylglucosamine enolpyruvyl transferase</fullName>
        <shortName evidence="12">EPT</shortName>
    </alternativeName>
</protein>
<comment type="catalytic activity">
    <reaction evidence="11 12">
        <text>phosphoenolpyruvate + UDP-N-acetyl-alpha-D-glucosamine = UDP-N-acetyl-3-O-(1-carboxyvinyl)-alpha-D-glucosamine + phosphate</text>
        <dbReference type="Rhea" id="RHEA:18681"/>
        <dbReference type="ChEBI" id="CHEBI:43474"/>
        <dbReference type="ChEBI" id="CHEBI:57705"/>
        <dbReference type="ChEBI" id="CHEBI:58702"/>
        <dbReference type="ChEBI" id="CHEBI:68483"/>
        <dbReference type="EC" id="2.5.1.7"/>
    </reaction>
</comment>
<dbReference type="GO" id="GO:0008360">
    <property type="term" value="P:regulation of cell shape"/>
    <property type="evidence" value="ECO:0007669"/>
    <property type="project" value="UniProtKB-KW"/>
</dbReference>
<dbReference type="NCBIfam" id="TIGR01072">
    <property type="entry name" value="murA"/>
    <property type="match status" value="1"/>
</dbReference>
<dbReference type="GO" id="GO:0071555">
    <property type="term" value="P:cell wall organization"/>
    <property type="evidence" value="ECO:0007669"/>
    <property type="project" value="UniProtKB-KW"/>
</dbReference>
<dbReference type="SUPFAM" id="SSF55205">
    <property type="entry name" value="EPT/RTPC-like"/>
    <property type="match status" value="1"/>
</dbReference>
<keyword evidence="4 12" id="KW-0132">Cell division</keyword>
<dbReference type="HAMAP" id="MF_00111">
    <property type="entry name" value="MurA"/>
    <property type="match status" value="1"/>
</dbReference>
<evidence type="ECO:0000256" key="8">
    <source>
        <dbReference type="ARBA" id="ARBA00023306"/>
    </source>
</evidence>
<dbReference type="PANTHER" id="PTHR43783:SF1">
    <property type="entry name" value="UDP-N-ACETYLGLUCOSAMINE 1-CARBOXYVINYLTRANSFERASE"/>
    <property type="match status" value="1"/>
</dbReference>
<dbReference type="Gene3D" id="3.65.10.10">
    <property type="entry name" value="Enolpyruvate transferase domain"/>
    <property type="match status" value="2"/>
</dbReference>
<dbReference type="InterPro" id="IPR013792">
    <property type="entry name" value="RNA3'P_cycl/enolpyr_Trfase_a/b"/>
</dbReference>
<evidence type="ECO:0000256" key="2">
    <source>
        <dbReference type="ARBA" id="ARBA00004752"/>
    </source>
</evidence>
<dbReference type="GO" id="GO:0008760">
    <property type="term" value="F:UDP-N-acetylglucosamine 1-carboxyvinyltransferase activity"/>
    <property type="evidence" value="ECO:0007669"/>
    <property type="project" value="UniProtKB-UniRule"/>
</dbReference>
<comment type="pathway">
    <text evidence="2 12">Cell wall biogenesis; peptidoglycan biosynthesis.</text>
</comment>
<dbReference type="PATRIC" id="fig|761659.10.peg.2246"/>
<comment type="subcellular location">
    <subcellularLocation>
        <location evidence="1 12">Cytoplasm</location>
    </subcellularLocation>
</comment>
<keyword evidence="3 12" id="KW-0963">Cytoplasm</keyword>
<dbReference type="CDD" id="cd01555">
    <property type="entry name" value="UdpNAET"/>
    <property type="match status" value="1"/>
</dbReference>
<dbReference type="GO" id="GO:0009252">
    <property type="term" value="P:peptidoglycan biosynthetic process"/>
    <property type="evidence" value="ECO:0007669"/>
    <property type="project" value="UniProtKB-UniRule"/>
</dbReference>
<evidence type="ECO:0000313" key="15">
    <source>
        <dbReference type="Proteomes" id="UP000000933"/>
    </source>
</evidence>
<dbReference type="GO" id="GO:0051301">
    <property type="term" value="P:cell division"/>
    <property type="evidence" value="ECO:0007669"/>
    <property type="project" value="UniProtKB-KW"/>
</dbReference>
<dbReference type="GO" id="GO:0005737">
    <property type="term" value="C:cytoplasm"/>
    <property type="evidence" value="ECO:0007669"/>
    <property type="project" value="UniProtKB-SubCell"/>
</dbReference>
<dbReference type="InterPro" id="IPR050068">
    <property type="entry name" value="MurA_subfamily"/>
</dbReference>
<evidence type="ECO:0000256" key="11">
    <source>
        <dbReference type="ARBA" id="ARBA00047527"/>
    </source>
</evidence>
<keyword evidence="7 12" id="KW-0573">Peptidoglycan synthesis</keyword>
<dbReference type="PANTHER" id="PTHR43783">
    <property type="entry name" value="UDP-N-ACETYLGLUCOSAMINE 1-CARBOXYVINYLTRANSFERASE"/>
    <property type="match status" value="1"/>
</dbReference>
<evidence type="ECO:0000256" key="4">
    <source>
        <dbReference type="ARBA" id="ARBA00022618"/>
    </source>
</evidence>
<reference evidence="15" key="2">
    <citation type="submission" date="2010-04" db="EMBL/GenBank/DDBJ databases">
        <title>Genome sequence of Salinibacter ruber M8.</title>
        <authorList>
            <consortium name="Genoscope"/>
        </authorList>
    </citation>
    <scope>NUCLEOTIDE SEQUENCE [LARGE SCALE GENOMIC DNA]</scope>
    <source>
        <strain evidence="15">M8</strain>
    </source>
</reference>
<organism evidence="14 15">
    <name type="scientific">Salinibacter ruber (strain M8)</name>
    <dbReference type="NCBI Taxonomy" id="761659"/>
    <lineage>
        <taxon>Bacteria</taxon>
        <taxon>Pseudomonadati</taxon>
        <taxon>Rhodothermota</taxon>
        <taxon>Rhodothermia</taxon>
        <taxon>Rhodothermales</taxon>
        <taxon>Salinibacteraceae</taxon>
        <taxon>Salinibacter</taxon>
    </lineage>
</organism>
<keyword evidence="6 12" id="KW-0133">Cell shape</keyword>
<dbReference type="InterPro" id="IPR036968">
    <property type="entry name" value="Enolpyruvate_Tfrase_sf"/>
</dbReference>
<keyword evidence="5 12" id="KW-0808">Transferase</keyword>
<feature type="modified residue" description="2-(S-cysteinyl)pyruvic acid O-phosphothioketal" evidence="12">
    <location>
        <position position="154"/>
    </location>
</feature>
<feature type="binding site" evidence="12">
    <location>
        <position position="348"/>
    </location>
    <ligand>
        <name>UDP-N-acetyl-alpha-D-glucosamine</name>
        <dbReference type="ChEBI" id="CHEBI:57705"/>
    </ligand>
</feature>
<accession>D5HAD3</accession>
<dbReference type="HOGENOM" id="CLU_027387_0_0_10"/>
<feature type="binding site" evidence="12">
    <location>
        <begin position="159"/>
        <end position="163"/>
    </location>
    <ligand>
        <name>UDP-N-acetyl-alpha-D-glucosamine</name>
        <dbReference type="ChEBI" id="CHEBI:57705"/>
    </ligand>
</feature>
<dbReference type="Pfam" id="PF00275">
    <property type="entry name" value="EPSP_synthase"/>
    <property type="match status" value="1"/>
</dbReference>
<feature type="binding site" evidence="12">
    <location>
        <begin position="58"/>
        <end position="59"/>
    </location>
    <ligand>
        <name>phosphoenolpyruvate</name>
        <dbReference type="ChEBI" id="CHEBI:58702"/>
    </ligand>
</feature>
<keyword evidence="12" id="KW-0670">Pyruvate</keyword>
<feature type="domain" description="Enolpyruvate transferase" evidence="13">
    <location>
        <begin position="43"/>
        <end position="449"/>
    </location>
</feature>
<dbReference type="NCBIfam" id="NF006873">
    <property type="entry name" value="PRK09369.1"/>
    <property type="match status" value="1"/>
</dbReference>
<feature type="binding site" evidence="12">
    <location>
        <position position="370"/>
    </location>
    <ligand>
        <name>UDP-N-acetyl-alpha-D-glucosamine</name>
        <dbReference type="ChEBI" id="CHEBI:57705"/>
    </ligand>
</feature>
<evidence type="ECO:0000256" key="9">
    <source>
        <dbReference type="ARBA" id="ARBA00023316"/>
    </source>
</evidence>
<dbReference type="EMBL" id="FP565814">
    <property type="protein sequence ID" value="CBH24988.1"/>
    <property type="molecule type" value="Genomic_DNA"/>
</dbReference>
<proteinExistence type="inferred from homology"/>
<evidence type="ECO:0000256" key="7">
    <source>
        <dbReference type="ARBA" id="ARBA00022984"/>
    </source>
</evidence>
<evidence type="ECO:0000256" key="5">
    <source>
        <dbReference type="ARBA" id="ARBA00022679"/>
    </source>
</evidence>
<evidence type="ECO:0000256" key="3">
    <source>
        <dbReference type="ARBA" id="ARBA00022490"/>
    </source>
</evidence>
<dbReference type="EC" id="2.5.1.7" evidence="12"/>
<evidence type="ECO:0000256" key="12">
    <source>
        <dbReference type="HAMAP-Rule" id="MF_00111"/>
    </source>
</evidence>
<dbReference type="Proteomes" id="UP000000933">
    <property type="component" value="Chromosome"/>
</dbReference>
<dbReference type="InterPro" id="IPR001986">
    <property type="entry name" value="Enolpyruvate_Tfrase_dom"/>
</dbReference>